<dbReference type="PANTHER" id="PTHR43350:SF19">
    <property type="entry name" value="D-GULOSIDE 3-DEHYDROGENASE"/>
    <property type="match status" value="1"/>
</dbReference>
<dbReference type="InterPro" id="IPR013149">
    <property type="entry name" value="ADH-like_C"/>
</dbReference>
<dbReference type="SUPFAM" id="SSF50129">
    <property type="entry name" value="GroES-like"/>
    <property type="match status" value="1"/>
</dbReference>
<reference evidence="8 9" key="1">
    <citation type="submission" date="2022-03" db="EMBL/GenBank/DDBJ databases">
        <title>Sinomonas sp. isolated from a soil.</title>
        <authorList>
            <person name="Han J."/>
            <person name="Kim D.-U."/>
        </authorList>
    </citation>
    <scope>NUCLEOTIDE SEQUENCE [LARGE SCALE GENOMIC DNA]</scope>
    <source>
        <strain evidence="8 9">5-5</strain>
    </source>
</reference>
<sequence>MPRTAPAIAFTSPGEARLIDVQIPDPGPGEVRVRTAYSGVSQGTERWHLTGRYLGLDQDHPERNYPSFPGYQAAGIVESVGEGVSDLAVGDPVALEGTRFQDPGLTNPGPGLASHVGLLVARADAVLPLPPAVDLAEASLYRMAGVARHGARLTGIAAGETVLVLGLGMIGQMAAQAARRRGARVLAADLIDSRVEAAGKYSADVAVNSSGRDLADFIRTEAPQGADVVVDTTGNSGLFGLCVDLVRPEGRICLQGYYPDPIRIDFHATHLKRATVVFPCAWDGKDADRGIAEDLAAERLVIDPLITHRMPFDDPASAYDIVLNDPQQGLGMVFDWSRAGLE</sequence>
<dbReference type="PANTHER" id="PTHR43350">
    <property type="entry name" value="NAD-DEPENDENT ALCOHOL DEHYDROGENASE"/>
    <property type="match status" value="1"/>
</dbReference>
<dbReference type="InterPro" id="IPR036291">
    <property type="entry name" value="NAD(P)-bd_dom_sf"/>
</dbReference>
<feature type="domain" description="Alcohol dehydrogenase-like C-terminal" evidence="6">
    <location>
        <begin position="170"/>
        <end position="277"/>
    </location>
</feature>
<keyword evidence="5" id="KW-0560">Oxidoreductase</keyword>
<dbReference type="Proteomes" id="UP001202922">
    <property type="component" value="Unassembled WGS sequence"/>
</dbReference>
<dbReference type="Gene3D" id="3.90.180.10">
    <property type="entry name" value="Medium-chain alcohol dehydrogenases, catalytic domain"/>
    <property type="match status" value="2"/>
</dbReference>
<gene>
    <name evidence="8" type="ORF">L0M17_20815</name>
</gene>
<feature type="domain" description="Alcohol dehydrogenase-like N-terminal" evidence="7">
    <location>
        <begin position="27"/>
        <end position="96"/>
    </location>
</feature>
<evidence type="ECO:0000256" key="2">
    <source>
        <dbReference type="ARBA" id="ARBA00008072"/>
    </source>
</evidence>
<dbReference type="SUPFAM" id="SSF51735">
    <property type="entry name" value="NAD(P)-binding Rossmann-fold domains"/>
    <property type="match status" value="1"/>
</dbReference>
<evidence type="ECO:0000259" key="7">
    <source>
        <dbReference type="Pfam" id="PF08240"/>
    </source>
</evidence>
<evidence type="ECO:0000256" key="3">
    <source>
        <dbReference type="ARBA" id="ARBA00022723"/>
    </source>
</evidence>
<dbReference type="EMBL" id="JAKZBV010000002">
    <property type="protein sequence ID" value="MCH6472374.1"/>
    <property type="molecule type" value="Genomic_DNA"/>
</dbReference>
<comment type="cofactor">
    <cofactor evidence="1">
        <name>Zn(2+)</name>
        <dbReference type="ChEBI" id="CHEBI:29105"/>
    </cofactor>
</comment>
<evidence type="ECO:0000256" key="1">
    <source>
        <dbReference type="ARBA" id="ARBA00001947"/>
    </source>
</evidence>
<keyword evidence="4" id="KW-0862">Zinc</keyword>
<accession>A0ABS9U6P5</accession>
<dbReference type="RefSeq" id="WP_241056541.1">
    <property type="nucleotide sequence ID" value="NZ_JAKZBV010000002.1"/>
</dbReference>
<organism evidence="8 9">
    <name type="scientific">Sinomonas terrae</name>
    <dbReference type="NCBI Taxonomy" id="2908838"/>
    <lineage>
        <taxon>Bacteria</taxon>
        <taxon>Bacillati</taxon>
        <taxon>Actinomycetota</taxon>
        <taxon>Actinomycetes</taxon>
        <taxon>Micrococcales</taxon>
        <taxon>Micrococcaceae</taxon>
        <taxon>Sinomonas</taxon>
    </lineage>
</organism>
<comment type="similarity">
    <text evidence="2">Belongs to the zinc-containing alcohol dehydrogenase family.</text>
</comment>
<proteinExistence type="inferred from homology"/>
<dbReference type="InterPro" id="IPR011032">
    <property type="entry name" value="GroES-like_sf"/>
</dbReference>
<dbReference type="Pfam" id="PF08240">
    <property type="entry name" value="ADH_N"/>
    <property type="match status" value="1"/>
</dbReference>
<keyword evidence="9" id="KW-1185">Reference proteome</keyword>
<dbReference type="Pfam" id="PF00107">
    <property type="entry name" value="ADH_zinc_N"/>
    <property type="match status" value="1"/>
</dbReference>
<evidence type="ECO:0000256" key="5">
    <source>
        <dbReference type="ARBA" id="ARBA00023002"/>
    </source>
</evidence>
<dbReference type="InterPro" id="IPR013154">
    <property type="entry name" value="ADH-like_N"/>
</dbReference>
<dbReference type="Gene3D" id="3.40.50.720">
    <property type="entry name" value="NAD(P)-binding Rossmann-like Domain"/>
    <property type="match status" value="1"/>
</dbReference>
<evidence type="ECO:0000256" key="4">
    <source>
        <dbReference type="ARBA" id="ARBA00022833"/>
    </source>
</evidence>
<protein>
    <submittedName>
        <fullName evidence="8">Zinc-binding dehydrogenase</fullName>
    </submittedName>
</protein>
<keyword evidence="3" id="KW-0479">Metal-binding</keyword>
<evidence type="ECO:0000313" key="9">
    <source>
        <dbReference type="Proteomes" id="UP001202922"/>
    </source>
</evidence>
<evidence type="ECO:0000259" key="6">
    <source>
        <dbReference type="Pfam" id="PF00107"/>
    </source>
</evidence>
<comment type="caution">
    <text evidence="8">The sequence shown here is derived from an EMBL/GenBank/DDBJ whole genome shotgun (WGS) entry which is preliminary data.</text>
</comment>
<evidence type="ECO:0000313" key="8">
    <source>
        <dbReference type="EMBL" id="MCH6472374.1"/>
    </source>
</evidence>
<name>A0ABS9U6P5_9MICC</name>